<feature type="transmembrane region" description="Helical" evidence="1">
    <location>
        <begin position="70"/>
        <end position="92"/>
    </location>
</feature>
<proteinExistence type="predicted"/>
<evidence type="ECO:0000313" key="2">
    <source>
        <dbReference type="EMBL" id="MFD0947010.1"/>
    </source>
</evidence>
<evidence type="ECO:0000313" key="3">
    <source>
        <dbReference type="Proteomes" id="UP001596977"/>
    </source>
</evidence>
<keyword evidence="1" id="KW-0812">Transmembrane</keyword>
<keyword evidence="3" id="KW-1185">Reference proteome</keyword>
<sequence>MGELLGRLVEDARGAGEAELEYLRLLAAEKIEEARTSLWLGAAATGLMIGASVALVMGLVLTLAPLVGPGFATLIVVGVSGGVAWVLGAIAWRHIKRLLGLTR</sequence>
<feature type="transmembrane region" description="Helical" evidence="1">
    <location>
        <begin position="38"/>
        <end position="64"/>
    </location>
</feature>
<keyword evidence="1" id="KW-1133">Transmembrane helix</keyword>
<dbReference type="Proteomes" id="UP001596977">
    <property type="component" value="Unassembled WGS sequence"/>
</dbReference>
<protein>
    <submittedName>
        <fullName evidence="2">Phage holin family protein</fullName>
    </submittedName>
</protein>
<comment type="caution">
    <text evidence="2">The sequence shown here is derived from an EMBL/GenBank/DDBJ whole genome shotgun (WGS) entry which is preliminary data.</text>
</comment>
<reference evidence="3" key="1">
    <citation type="journal article" date="2019" name="Int. J. Syst. Evol. Microbiol.">
        <title>The Global Catalogue of Microorganisms (GCM) 10K type strain sequencing project: providing services to taxonomists for standard genome sequencing and annotation.</title>
        <authorList>
            <consortium name="The Broad Institute Genomics Platform"/>
            <consortium name="The Broad Institute Genome Sequencing Center for Infectious Disease"/>
            <person name="Wu L."/>
            <person name="Ma J."/>
        </authorList>
    </citation>
    <scope>NUCLEOTIDE SEQUENCE [LARGE SCALE GENOMIC DNA]</scope>
    <source>
        <strain evidence="3">CCUG 62982</strain>
    </source>
</reference>
<keyword evidence="1" id="KW-0472">Membrane</keyword>
<evidence type="ECO:0000256" key="1">
    <source>
        <dbReference type="SAM" id="Phobius"/>
    </source>
</evidence>
<organism evidence="2 3">
    <name type="scientific">Sphingomonas canadensis</name>
    <dbReference type="NCBI Taxonomy" id="1219257"/>
    <lineage>
        <taxon>Bacteria</taxon>
        <taxon>Pseudomonadati</taxon>
        <taxon>Pseudomonadota</taxon>
        <taxon>Alphaproteobacteria</taxon>
        <taxon>Sphingomonadales</taxon>
        <taxon>Sphingomonadaceae</taxon>
        <taxon>Sphingomonas</taxon>
    </lineage>
</organism>
<dbReference type="InterPro" id="IPR009937">
    <property type="entry name" value="Phage_holin_3_6"/>
</dbReference>
<dbReference type="Pfam" id="PF07332">
    <property type="entry name" value="Phage_holin_3_6"/>
    <property type="match status" value="1"/>
</dbReference>
<gene>
    <name evidence="2" type="ORF">ACFQ1E_11735</name>
</gene>
<accession>A0ABW3H998</accession>
<name>A0ABW3H998_9SPHN</name>
<dbReference type="EMBL" id="JBHTJG010000005">
    <property type="protein sequence ID" value="MFD0947010.1"/>
    <property type="molecule type" value="Genomic_DNA"/>
</dbReference>